<dbReference type="InterPro" id="IPR015943">
    <property type="entry name" value="WD40/YVTN_repeat-like_dom_sf"/>
</dbReference>
<dbReference type="Pfam" id="PF00400">
    <property type="entry name" value="WD40"/>
    <property type="match status" value="3"/>
</dbReference>
<dbReference type="PROSITE" id="PS00678">
    <property type="entry name" value="WD_REPEATS_1"/>
    <property type="match status" value="1"/>
</dbReference>
<dbReference type="Gene3D" id="2.130.10.10">
    <property type="entry name" value="YVTN repeat-like/Quinoprotein amine dehydrogenase"/>
    <property type="match status" value="2"/>
</dbReference>
<keyword evidence="5" id="KW-1185">Reference proteome</keyword>
<dbReference type="PROSITE" id="PS50082">
    <property type="entry name" value="WD_REPEATS_2"/>
    <property type="match status" value="1"/>
</dbReference>
<dbReference type="AlphaFoldDB" id="A0A8W8IQQ5"/>
<evidence type="ECO:0000256" key="1">
    <source>
        <dbReference type="ARBA" id="ARBA00022574"/>
    </source>
</evidence>
<feature type="repeat" description="WD" evidence="3">
    <location>
        <begin position="250"/>
        <end position="290"/>
    </location>
</feature>
<dbReference type="SUPFAM" id="SSF50978">
    <property type="entry name" value="WD40 repeat-like"/>
    <property type="match status" value="1"/>
</dbReference>
<evidence type="ECO:0000313" key="4">
    <source>
        <dbReference type="EnsemblMetazoa" id="G15028.1:cds"/>
    </source>
</evidence>
<sequence length="365" mass="40549">MRSGVICDPNVARGLGMESLGFQGEHTGSVLCVDVSEEVIVSGGENGDLCLWNLEGKLLNKYREEGTDCTSVLLSLVKKDVVYAAFNDVLKVFNRGDMSTPTDTFTYNSDEINQIAVDEKEKYLAASDDAGEIRVIDLTEKKLFKTLKNKHTNICSSVCFRPLKPWELFTGGLDSKVIHWDFSRHKCLNMFDMNELNNPFETPDSYMVSPPFVHHLAASPNGKYLVAALENGLIAVFDSTRKHLRELFSLHTHTQGVSQVHFLSDDKFVSGGNDCCIALWDLSKSQDHPDLVLPANAHAANGTSNGISSAPDPLETKNQTMTDVCLVTKIEHTGKINWMKPFHQEQWKIIIADESNKLSIKAIDV</sequence>
<dbReference type="Proteomes" id="UP000005408">
    <property type="component" value="Unassembled WGS sequence"/>
</dbReference>
<organism evidence="4 5">
    <name type="scientific">Magallana gigas</name>
    <name type="common">Pacific oyster</name>
    <name type="synonym">Crassostrea gigas</name>
    <dbReference type="NCBI Taxonomy" id="29159"/>
    <lineage>
        <taxon>Eukaryota</taxon>
        <taxon>Metazoa</taxon>
        <taxon>Spiralia</taxon>
        <taxon>Lophotrochozoa</taxon>
        <taxon>Mollusca</taxon>
        <taxon>Bivalvia</taxon>
        <taxon>Autobranchia</taxon>
        <taxon>Pteriomorphia</taxon>
        <taxon>Ostreida</taxon>
        <taxon>Ostreoidea</taxon>
        <taxon>Ostreidae</taxon>
        <taxon>Magallana</taxon>
    </lineage>
</organism>
<dbReference type="PANTHER" id="PTHR44666">
    <property type="entry name" value="WD REPEAT-CONTAINING PROTEIN 53"/>
    <property type="match status" value="1"/>
</dbReference>
<keyword evidence="1 3" id="KW-0853">WD repeat</keyword>
<dbReference type="EnsemblMetazoa" id="G15028.1">
    <property type="protein sequence ID" value="G15028.1:cds"/>
    <property type="gene ID" value="G15028"/>
</dbReference>
<dbReference type="InterPro" id="IPR019775">
    <property type="entry name" value="WD40_repeat_CS"/>
</dbReference>
<dbReference type="InterPro" id="IPR042453">
    <property type="entry name" value="WDR53"/>
</dbReference>
<evidence type="ECO:0000313" key="5">
    <source>
        <dbReference type="Proteomes" id="UP000005408"/>
    </source>
</evidence>
<name>A0A8W8IQQ5_MAGGI</name>
<dbReference type="PANTHER" id="PTHR44666:SF1">
    <property type="entry name" value="WD REPEAT-CONTAINING PROTEIN 53"/>
    <property type="match status" value="1"/>
</dbReference>
<protein>
    <recommendedName>
        <fullName evidence="6">WD repeat-containing protein 53</fullName>
    </recommendedName>
</protein>
<evidence type="ECO:0008006" key="6">
    <source>
        <dbReference type="Google" id="ProtNLM"/>
    </source>
</evidence>
<accession>A0A8W8IQQ5</accession>
<dbReference type="SMART" id="SM00320">
    <property type="entry name" value="WD40"/>
    <property type="match status" value="5"/>
</dbReference>
<evidence type="ECO:0000256" key="3">
    <source>
        <dbReference type="PROSITE-ProRule" id="PRU00221"/>
    </source>
</evidence>
<dbReference type="InterPro" id="IPR036322">
    <property type="entry name" value="WD40_repeat_dom_sf"/>
</dbReference>
<reference evidence="4" key="1">
    <citation type="submission" date="2022-08" db="UniProtKB">
        <authorList>
            <consortium name="EnsemblMetazoa"/>
        </authorList>
    </citation>
    <scope>IDENTIFICATION</scope>
    <source>
        <strain evidence="4">05x7-T-G4-1.051#20</strain>
    </source>
</reference>
<keyword evidence="2" id="KW-0677">Repeat</keyword>
<evidence type="ECO:0000256" key="2">
    <source>
        <dbReference type="ARBA" id="ARBA00022737"/>
    </source>
</evidence>
<proteinExistence type="predicted"/>
<dbReference type="InterPro" id="IPR001680">
    <property type="entry name" value="WD40_rpt"/>
</dbReference>